<gene>
    <name evidence="2" type="ORF">GXY80_11055</name>
</gene>
<evidence type="ECO:0000313" key="2">
    <source>
        <dbReference type="EMBL" id="NLW36001.1"/>
    </source>
</evidence>
<dbReference type="SUPFAM" id="SSF143011">
    <property type="entry name" value="RelE-like"/>
    <property type="match status" value="1"/>
</dbReference>
<reference evidence="2" key="1">
    <citation type="journal article" date="2020" name="Biotechnol. Biofuels">
        <title>New insights from the biogas microbiome by comprehensive genome-resolved metagenomics of nearly 1600 species originating from multiple anaerobic digesters.</title>
        <authorList>
            <person name="Campanaro S."/>
            <person name="Treu L."/>
            <person name="Rodriguez-R L.M."/>
            <person name="Kovalovszki A."/>
            <person name="Ziels R.M."/>
            <person name="Maus I."/>
            <person name="Zhu X."/>
            <person name="Kougias P.G."/>
            <person name="Basile A."/>
            <person name="Luo G."/>
            <person name="Schluter A."/>
            <person name="Konstantinidis K.T."/>
            <person name="Angelidaki I."/>
        </authorList>
    </citation>
    <scope>NUCLEOTIDE SEQUENCE</scope>
    <source>
        <strain evidence="2">AS06rmzACSIP_7</strain>
    </source>
</reference>
<accession>A0A351U423</accession>
<comment type="caution">
    <text evidence="2">The sequence shown here is derived from an EMBL/GenBank/DDBJ whole genome shotgun (WGS) entry which is preliminary data.</text>
</comment>
<evidence type="ECO:0000256" key="1">
    <source>
        <dbReference type="ARBA" id="ARBA00022649"/>
    </source>
</evidence>
<name>A0A351U423_9BACT</name>
<reference evidence="2" key="2">
    <citation type="submission" date="2020-01" db="EMBL/GenBank/DDBJ databases">
        <authorList>
            <person name="Campanaro S."/>
        </authorList>
    </citation>
    <scope>NUCLEOTIDE SEQUENCE</scope>
    <source>
        <strain evidence="2">AS06rmzACSIP_7</strain>
    </source>
</reference>
<dbReference type="Gene3D" id="3.30.2310.20">
    <property type="entry name" value="RelE-like"/>
    <property type="match status" value="1"/>
</dbReference>
<dbReference type="InterPro" id="IPR035093">
    <property type="entry name" value="RelE/ParE_toxin_dom_sf"/>
</dbReference>
<organism evidence="2 3">
    <name type="scientific">Syntrophorhabdus aromaticivorans</name>
    <dbReference type="NCBI Taxonomy" id="328301"/>
    <lineage>
        <taxon>Bacteria</taxon>
        <taxon>Pseudomonadati</taxon>
        <taxon>Thermodesulfobacteriota</taxon>
        <taxon>Syntrophorhabdia</taxon>
        <taxon>Syntrophorhabdales</taxon>
        <taxon>Syntrophorhabdaceae</taxon>
        <taxon>Syntrophorhabdus</taxon>
    </lineage>
</organism>
<sequence length="85" mass="10291">MKLLFAKTFVRDYRKLPQAIQEWTDKQLELLLSNPKHPSLNVKKIRDPRDIWECRVTMSYRFTFQITDDTYILRKVGTHDILRIP</sequence>
<protein>
    <submittedName>
        <fullName evidence="2">Type II toxin-antitoxin system RelE/ParE family toxin</fullName>
    </submittedName>
</protein>
<dbReference type="Proteomes" id="UP000777265">
    <property type="component" value="Unassembled WGS sequence"/>
</dbReference>
<dbReference type="InterPro" id="IPR007712">
    <property type="entry name" value="RelE/ParE_toxin"/>
</dbReference>
<keyword evidence="1" id="KW-1277">Toxin-antitoxin system</keyword>
<dbReference type="AlphaFoldDB" id="A0A351U423"/>
<dbReference type="Pfam" id="PF05016">
    <property type="entry name" value="ParE_toxin"/>
    <property type="match status" value="1"/>
</dbReference>
<dbReference type="EMBL" id="JAAYEE010000201">
    <property type="protein sequence ID" value="NLW36001.1"/>
    <property type="molecule type" value="Genomic_DNA"/>
</dbReference>
<evidence type="ECO:0000313" key="3">
    <source>
        <dbReference type="Proteomes" id="UP000777265"/>
    </source>
</evidence>
<proteinExistence type="predicted"/>
<dbReference type="STRING" id="909663.GCA_000512235_00690"/>